<dbReference type="Proteomes" id="UP000005065">
    <property type="component" value="Unassembled WGS sequence"/>
</dbReference>
<dbReference type="EMBL" id="AFCU01000565">
    <property type="protein sequence ID" value="EHC90940.1"/>
    <property type="molecule type" value="Genomic_DNA"/>
</dbReference>
<sequence length="51" mass="5883">MNVSHYFLMILQKLCTILKGLSGVLLISQSRNVETHMLYQCCGRLICLLRK</sequence>
<evidence type="ECO:0000313" key="2">
    <source>
        <dbReference type="Proteomes" id="UP000005065"/>
    </source>
</evidence>
<gene>
    <name evidence="1" type="ORF">LTSESEN_1697</name>
</gene>
<proteinExistence type="predicted"/>
<comment type="caution">
    <text evidence="1">The sequence shown here is derived from an EMBL/GenBank/DDBJ whole genome shotgun (WGS) entry which is preliminary data.</text>
</comment>
<protein>
    <submittedName>
        <fullName evidence="1">Uncharacterized protein</fullName>
    </submittedName>
</protein>
<name>G5QY11_SALSE</name>
<organism evidence="1 2">
    <name type="scientific">Salmonella enterica subsp. enterica serovar Senftenberg str. A4-543</name>
    <dbReference type="NCBI Taxonomy" id="913082"/>
    <lineage>
        <taxon>Bacteria</taxon>
        <taxon>Pseudomonadati</taxon>
        <taxon>Pseudomonadota</taxon>
        <taxon>Gammaproteobacteria</taxon>
        <taxon>Enterobacterales</taxon>
        <taxon>Enterobacteriaceae</taxon>
        <taxon>Salmonella</taxon>
    </lineage>
</organism>
<dbReference type="BioCyc" id="SENT913082:G120J-553-MONOMER"/>
<reference evidence="1 2" key="1">
    <citation type="journal article" date="2011" name="BMC Genomics">
        <title>Genome sequencing reveals diversification of virulence factor content and possible host adaptation in distinct subpopulations of Salmonella enterica.</title>
        <authorList>
            <person name="den Bakker H.C."/>
            <person name="Moreno Switt A.I."/>
            <person name="Govoni G."/>
            <person name="Cummings C.A."/>
            <person name="Ranieri M.L."/>
            <person name="Degoricija L."/>
            <person name="Hoelzer K."/>
            <person name="Rodriguez-Rivera L.D."/>
            <person name="Brown S."/>
            <person name="Bolchacova E."/>
            <person name="Furtado M.R."/>
            <person name="Wiedmann M."/>
        </authorList>
    </citation>
    <scope>NUCLEOTIDE SEQUENCE [LARGE SCALE GENOMIC DNA]</scope>
    <source>
        <strain evidence="1 2">A4-543</strain>
    </source>
</reference>
<accession>G5QY11</accession>
<dbReference type="AlphaFoldDB" id="G5QY11"/>
<evidence type="ECO:0000313" key="1">
    <source>
        <dbReference type="EMBL" id="EHC90940.1"/>
    </source>
</evidence>